<dbReference type="InterPro" id="IPR012001">
    <property type="entry name" value="Thiamin_PyroP_enz_TPP-bd_dom"/>
</dbReference>
<evidence type="ECO:0000259" key="5">
    <source>
        <dbReference type="Pfam" id="PF02775"/>
    </source>
</evidence>
<comment type="similarity">
    <text evidence="1 3">Belongs to the TPP enzyme family.</text>
</comment>
<keyword evidence="7" id="KW-0808">Transferase</keyword>
<evidence type="ECO:0000259" key="4">
    <source>
        <dbReference type="Pfam" id="PF00205"/>
    </source>
</evidence>
<dbReference type="EMBL" id="UGHV01000001">
    <property type="protein sequence ID" value="STO96791.1"/>
    <property type="molecule type" value="Genomic_DNA"/>
</dbReference>
<gene>
    <name evidence="7" type="primary">alsS</name>
    <name evidence="7" type="ORF">NCTC12410_00608</name>
</gene>
<organism evidence="7 8">
    <name type="scientific">Helicobacter canis</name>
    <dbReference type="NCBI Taxonomy" id="29419"/>
    <lineage>
        <taxon>Bacteria</taxon>
        <taxon>Pseudomonadati</taxon>
        <taxon>Campylobacterota</taxon>
        <taxon>Epsilonproteobacteria</taxon>
        <taxon>Campylobacterales</taxon>
        <taxon>Helicobacteraceae</taxon>
        <taxon>Helicobacter</taxon>
    </lineage>
</organism>
<feature type="domain" description="Thiamine pyrophosphate enzyme N-terminal TPP-binding" evidence="6">
    <location>
        <begin position="3"/>
        <end position="117"/>
    </location>
</feature>
<dbReference type="GO" id="GO:0000287">
    <property type="term" value="F:magnesium ion binding"/>
    <property type="evidence" value="ECO:0007669"/>
    <property type="project" value="InterPro"/>
</dbReference>
<dbReference type="EC" id="2.2.1.6" evidence="7"/>
<evidence type="ECO:0000256" key="3">
    <source>
        <dbReference type="RuleBase" id="RU362132"/>
    </source>
</evidence>
<evidence type="ECO:0000313" key="8">
    <source>
        <dbReference type="Proteomes" id="UP000254841"/>
    </source>
</evidence>
<accession>A0A377J2T5</accession>
<dbReference type="GO" id="GO:0003984">
    <property type="term" value="F:acetolactate synthase activity"/>
    <property type="evidence" value="ECO:0007669"/>
    <property type="project" value="UniProtKB-EC"/>
</dbReference>
<dbReference type="SUPFAM" id="SSF52518">
    <property type="entry name" value="Thiamin diphosphate-binding fold (THDP-binding)"/>
    <property type="match status" value="2"/>
</dbReference>
<protein>
    <submittedName>
        <fullName evidence="7">Acetolactate synthase large subunit</fullName>
        <ecNumber evidence="7">2.2.1.6</ecNumber>
    </submittedName>
</protein>
<dbReference type="Pfam" id="PF00205">
    <property type="entry name" value="TPP_enzyme_M"/>
    <property type="match status" value="1"/>
</dbReference>
<dbReference type="Pfam" id="PF02776">
    <property type="entry name" value="TPP_enzyme_N"/>
    <property type="match status" value="1"/>
</dbReference>
<dbReference type="GO" id="GO:0009099">
    <property type="term" value="P:L-valine biosynthetic process"/>
    <property type="evidence" value="ECO:0007669"/>
    <property type="project" value="TreeGrafter"/>
</dbReference>
<dbReference type="InterPro" id="IPR011766">
    <property type="entry name" value="TPP_enzyme_TPP-bd"/>
</dbReference>
<dbReference type="FunFam" id="3.40.50.970:FF:000007">
    <property type="entry name" value="Acetolactate synthase"/>
    <property type="match status" value="1"/>
</dbReference>
<evidence type="ECO:0000313" key="7">
    <source>
        <dbReference type="EMBL" id="STO96791.1"/>
    </source>
</evidence>
<evidence type="ECO:0000256" key="1">
    <source>
        <dbReference type="ARBA" id="ARBA00007812"/>
    </source>
</evidence>
<evidence type="ECO:0000259" key="6">
    <source>
        <dbReference type="Pfam" id="PF02776"/>
    </source>
</evidence>
<evidence type="ECO:0000256" key="2">
    <source>
        <dbReference type="ARBA" id="ARBA00023052"/>
    </source>
</evidence>
<dbReference type="Proteomes" id="UP000254841">
    <property type="component" value="Unassembled WGS sequence"/>
</dbReference>
<dbReference type="AlphaFoldDB" id="A0A377J2T5"/>
<dbReference type="PANTHER" id="PTHR18968">
    <property type="entry name" value="THIAMINE PYROPHOSPHATE ENZYMES"/>
    <property type="match status" value="1"/>
</dbReference>
<dbReference type="CDD" id="cd00568">
    <property type="entry name" value="TPP_enzymes"/>
    <property type="match status" value="1"/>
</dbReference>
<proteinExistence type="inferred from homology"/>
<keyword evidence="2 3" id="KW-0786">Thiamine pyrophosphate</keyword>
<dbReference type="PANTHER" id="PTHR18968:SF142">
    <property type="entry name" value="ACETOLACTATE SYNTHASE"/>
    <property type="match status" value="1"/>
</dbReference>
<feature type="domain" description="Thiamine pyrophosphate enzyme central" evidence="4">
    <location>
        <begin position="196"/>
        <end position="331"/>
    </location>
</feature>
<dbReference type="CDD" id="cd07035">
    <property type="entry name" value="TPP_PYR_POX_like"/>
    <property type="match status" value="1"/>
</dbReference>
<dbReference type="GO" id="GO:0030976">
    <property type="term" value="F:thiamine pyrophosphate binding"/>
    <property type="evidence" value="ECO:0007669"/>
    <property type="project" value="InterPro"/>
</dbReference>
<dbReference type="InterPro" id="IPR012000">
    <property type="entry name" value="Thiamin_PyroP_enz_cen_dom"/>
</dbReference>
<dbReference type="InterPro" id="IPR029035">
    <property type="entry name" value="DHS-like_NAD/FAD-binding_dom"/>
</dbReference>
<dbReference type="Gene3D" id="3.40.50.970">
    <property type="match status" value="2"/>
</dbReference>
<dbReference type="Pfam" id="PF02775">
    <property type="entry name" value="TPP_enzyme_C"/>
    <property type="match status" value="1"/>
</dbReference>
<feature type="domain" description="Thiamine pyrophosphate enzyme TPP-binding" evidence="5">
    <location>
        <begin position="392"/>
        <end position="543"/>
    </location>
</feature>
<dbReference type="GO" id="GO:0005948">
    <property type="term" value="C:acetolactate synthase complex"/>
    <property type="evidence" value="ECO:0007669"/>
    <property type="project" value="TreeGrafter"/>
</dbReference>
<dbReference type="InterPro" id="IPR029061">
    <property type="entry name" value="THDP-binding"/>
</dbReference>
<dbReference type="GO" id="GO:0050660">
    <property type="term" value="F:flavin adenine dinucleotide binding"/>
    <property type="evidence" value="ECO:0007669"/>
    <property type="project" value="TreeGrafter"/>
</dbReference>
<sequence>MKSVADYVADFIAKKLGVKQVFMVTGGGAMFLNDSIGRHKDIESIFTHHEQAAAMAALGFAKYTNTIGVVCVTTGCGGTNALTGVLDAYQDNTPLFIISGQVKTKEASCLSPAPIRQFGVQEADIVSIVKPITKYALTITDPKQIAYHLEEAYFVSKSGRPGPVWIDIPMDIQSAIIDESSLKHFDRIDEKYALCIDKILEQLAHAKRPIIIAGNGIRLSNSVAEFKEFVQRFNVPVVTSFLGIDLLPHDEPHFIGRIGIKGDRAGNFALQNADFVLVLGCRLSVAATGFEYKSFAREAKVVVIDIDSNEHKKNTIAIDEFMQMDLRDFFRQCKEIVTQPNNLAKWLELCNKWKKKWTPFLPRYSNEPFINKYTFIEYLCKKLRKDSVIVSDAGSAYYVASQALFLTRDNRYITSGAQADMGFSLPACIGVCFGKQRQEVIGITGDGSLQMNIQELQTMVHYQLPIKLFVWNNNGYLSIRATQDKFFAGVHIGTDVDSGISFPILEKIAYAYGIEFFKVDSVQSLSQTLDKVFAIDKPVICEIICPQNQEIIPNVSSLKLDDGTMISKPLEDMYPYLDREEFYQEMIIKPLEK</sequence>
<reference evidence="7 8" key="1">
    <citation type="submission" date="2018-06" db="EMBL/GenBank/DDBJ databases">
        <authorList>
            <consortium name="Pathogen Informatics"/>
            <person name="Doyle S."/>
        </authorList>
    </citation>
    <scope>NUCLEOTIDE SEQUENCE [LARGE SCALE GENOMIC DNA]</scope>
    <source>
        <strain evidence="7 8">NCTC12410</strain>
    </source>
</reference>
<dbReference type="RefSeq" id="WP_115011095.1">
    <property type="nucleotide sequence ID" value="NZ_UGHV01000001.1"/>
</dbReference>
<dbReference type="InterPro" id="IPR045229">
    <property type="entry name" value="TPP_enz"/>
</dbReference>
<dbReference type="GO" id="GO:0009097">
    <property type="term" value="P:isoleucine biosynthetic process"/>
    <property type="evidence" value="ECO:0007669"/>
    <property type="project" value="TreeGrafter"/>
</dbReference>
<dbReference type="SUPFAM" id="SSF52467">
    <property type="entry name" value="DHS-like NAD/FAD-binding domain"/>
    <property type="match status" value="1"/>
</dbReference>
<dbReference type="Gene3D" id="3.40.50.1220">
    <property type="entry name" value="TPP-binding domain"/>
    <property type="match status" value="1"/>
</dbReference>
<name>A0A377J2T5_9HELI</name>
<dbReference type="OrthoDB" id="2254214at2"/>